<reference evidence="2" key="1">
    <citation type="submission" date="2016-10" db="EMBL/GenBank/DDBJ databases">
        <authorList>
            <person name="Varghese N."/>
            <person name="Submissions S."/>
        </authorList>
    </citation>
    <scope>NUCLEOTIDE SEQUENCE [LARGE SCALE GENOMIC DNA]</scope>
    <source>
        <strain evidence="2">CGMCC 4.5579</strain>
    </source>
</reference>
<evidence type="ECO:0000313" key="1">
    <source>
        <dbReference type="EMBL" id="SFQ71865.1"/>
    </source>
</evidence>
<dbReference type="AlphaFoldDB" id="A0A1I6AT51"/>
<keyword evidence="2" id="KW-1185">Reference proteome</keyword>
<organism evidence="1 2">
    <name type="scientific">Amycolatopsis arida</name>
    <dbReference type="NCBI Taxonomy" id="587909"/>
    <lineage>
        <taxon>Bacteria</taxon>
        <taxon>Bacillati</taxon>
        <taxon>Actinomycetota</taxon>
        <taxon>Actinomycetes</taxon>
        <taxon>Pseudonocardiales</taxon>
        <taxon>Pseudonocardiaceae</taxon>
        <taxon>Amycolatopsis</taxon>
    </lineage>
</organism>
<name>A0A1I6AT51_9PSEU</name>
<sequence length="35" mass="4163">MWLGLALPVMLMVVVLALQRFEHHVMDDSTLQRRR</sequence>
<gene>
    <name evidence="1" type="ORF">SAMN05421810_11485</name>
</gene>
<dbReference type="EMBL" id="FOWW01000014">
    <property type="protein sequence ID" value="SFQ71865.1"/>
    <property type="molecule type" value="Genomic_DNA"/>
</dbReference>
<accession>A0A1I6AT51</accession>
<protein>
    <submittedName>
        <fullName evidence="1">Uncharacterized protein</fullName>
    </submittedName>
</protein>
<dbReference type="Proteomes" id="UP000198727">
    <property type="component" value="Unassembled WGS sequence"/>
</dbReference>
<proteinExistence type="predicted"/>
<evidence type="ECO:0000313" key="2">
    <source>
        <dbReference type="Proteomes" id="UP000198727"/>
    </source>
</evidence>